<keyword evidence="5" id="KW-0325">Glycoprotein</keyword>
<keyword evidence="4" id="KW-0970">Cilium biogenesis/degradation</keyword>
<dbReference type="CTD" id="79867"/>
<dbReference type="InterPro" id="IPR011677">
    <property type="entry name" value="TCTN1-3_dom"/>
</dbReference>
<comment type="subunit">
    <text evidence="2">Part of the tectonic-like complex (also named B9 complex).</text>
</comment>
<dbReference type="AlphaFoldDB" id="A0A8B7UBL9"/>
<evidence type="ECO:0000313" key="6">
    <source>
        <dbReference type="Proteomes" id="UP001732720"/>
    </source>
</evidence>
<dbReference type="Proteomes" id="UP001732720">
    <property type="component" value="Chromosome 18"/>
</dbReference>
<name>A0A8B7UBL9_CASCN</name>
<evidence type="ECO:0000256" key="1">
    <source>
        <dbReference type="ARBA" id="ARBA00007633"/>
    </source>
</evidence>
<dbReference type="InterPro" id="IPR057724">
    <property type="entry name" value="TCTN1-3_N"/>
</dbReference>
<evidence type="ECO:0000256" key="3">
    <source>
        <dbReference type="ARBA" id="ARBA00022729"/>
    </source>
</evidence>
<evidence type="ECO:0000256" key="5">
    <source>
        <dbReference type="ARBA" id="ARBA00023180"/>
    </source>
</evidence>
<dbReference type="OrthoDB" id="9282501at2759"/>
<dbReference type="PANTHER" id="PTHR14611:SF6">
    <property type="entry name" value="TECTONIC-2"/>
    <property type="match status" value="1"/>
</dbReference>
<dbReference type="GeneID" id="109684878"/>
<evidence type="ECO:0000256" key="2">
    <source>
        <dbReference type="ARBA" id="ARBA00011495"/>
    </source>
</evidence>
<dbReference type="GO" id="GO:0060271">
    <property type="term" value="P:cilium assembly"/>
    <property type="evidence" value="ECO:0007669"/>
    <property type="project" value="TreeGrafter"/>
</dbReference>
<dbReference type="GO" id="GO:0007224">
    <property type="term" value="P:smoothened signaling pathway"/>
    <property type="evidence" value="ECO:0007669"/>
    <property type="project" value="TreeGrafter"/>
</dbReference>
<evidence type="ECO:0000313" key="7">
    <source>
        <dbReference type="RefSeq" id="XP_020017063.1"/>
    </source>
</evidence>
<dbReference type="GO" id="GO:0036038">
    <property type="term" value="C:MKS complex"/>
    <property type="evidence" value="ECO:0007669"/>
    <property type="project" value="TreeGrafter"/>
</dbReference>
<dbReference type="Pfam" id="PF25752">
    <property type="entry name" value="DUF1619_N"/>
    <property type="match status" value="1"/>
</dbReference>
<evidence type="ECO:0000256" key="4">
    <source>
        <dbReference type="ARBA" id="ARBA00022794"/>
    </source>
</evidence>
<dbReference type="PANTHER" id="PTHR14611">
    <property type="entry name" value="TECTONIC FAMILY MEMBER"/>
    <property type="match status" value="1"/>
</dbReference>
<keyword evidence="3" id="KW-0732">Signal</keyword>
<proteinExistence type="inferred from homology"/>
<accession>A0A8B7UBL9</accession>
<dbReference type="InterPro" id="IPR040354">
    <property type="entry name" value="TCTN1-3"/>
</dbReference>
<keyword evidence="6" id="KW-1185">Reference proteome</keyword>
<dbReference type="Pfam" id="PF07773">
    <property type="entry name" value="TCTN_DUF1619"/>
    <property type="match status" value="2"/>
</dbReference>
<dbReference type="RefSeq" id="XP_020017063.1">
    <property type="nucleotide sequence ID" value="XM_020161474.1"/>
</dbReference>
<reference evidence="7" key="1">
    <citation type="submission" date="2025-08" db="UniProtKB">
        <authorList>
            <consortium name="RefSeq"/>
        </authorList>
    </citation>
    <scope>IDENTIFICATION</scope>
    <source>
        <tissue evidence="7">Leukocyte</tissue>
    </source>
</reference>
<comment type="similarity">
    <text evidence="1">Belongs to the tectonic family.</text>
</comment>
<organism evidence="7">
    <name type="scientific">Castor canadensis</name>
    <name type="common">American beaver</name>
    <dbReference type="NCBI Taxonomy" id="51338"/>
    <lineage>
        <taxon>Eukaryota</taxon>
        <taxon>Metazoa</taxon>
        <taxon>Chordata</taxon>
        <taxon>Craniata</taxon>
        <taxon>Vertebrata</taxon>
        <taxon>Euteleostomi</taxon>
        <taxon>Mammalia</taxon>
        <taxon>Eutheria</taxon>
        <taxon>Euarchontoglires</taxon>
        <taxon>Glires</taxon>
        <taxon>Rodentia</taxon>
        <taxon>Castorimorpha</taxon>
        <taxon>Castoridae</taxon>
        <taxon>Castor</taxon>
    </lineage>
</organism>
<dbReference type="GO" id="GO:1904491">
    <property type="term" value="P:protein localization to ciliary transition zone"/>
    <property type="evidence" value="ECO:0007669"/>
    <property type="project" value="TreeGrafter"/>
</dbReference>
<gene>
    <name evidence="7" type="primary">Tctn2</name>
</gene>
<sequence length="703" mass="76967">MGFPLPPPLLLGLLLLQGVLRPLGADLVFIPSFIRMSGSEVSASLVGATEGVTVSLATLQAEAGLLPVPACGVPSNETGNWSVTVTCRGVNVLEVTVQLKQDLQWCPSNDTDSFSEVPCIVQTLLISASHNSSCLAHLLIQVEIYANSSLTHNASENATVIPNQAYQPLGPCPCNLIAGACDIRCCCDQECSEEVRELFRPACFTGVFGGDVRPLFDQFCTAGTTYRVSDWFPLLCVQSSPANSPFLGLFYHGAVSPRHDPAFEVCLHSDLRDFSHKDFYKQGDPILTPDNAYFTVPQVSLVGQCLQNAPVAFLQNFDIKCTTNLEVLPERDDIINLKIRRSAIGGIVTPAVIYEEASDLHKFITSTETLLSSGFSPRNVNVEEHYVFTWHNNTITEVTVRIVRVEISTRQRGIMTQRFTVKFLSHNRGNGKELSGNPGYQLGRPLRTLDTNRVDSGTALHLWQSAGRGLCTSVTFRPILFGENVLSGCLLEVGIQENCTQLRKDVVDKLHSLIQATHVATRGNSDDSDLSDGWVEIIRVAAPDGANLSVSDAGGACLDVPAQLHIRVLVGEAGAVEGVAQREVVGVETRFSTVNWQYQCGLTCEDKASLLPISASVQFIQIPAQLPRPLTRFQINFSEYDCNRNEVCWPQLLYPLTHYYQGEPRSQRVANGLVLVFLLLLAMLLSHPWARACQARRGAAVYH</sequence>
<protein>
    <submittedName>
        <fullName evidence="7">Tectonic-2 isoform X2</fullName>
    </submittedName>
</protein>